<comment type="caution">
    <text evidence="3">The sequence shown here is derived from an EMBL/GenBank/DDBJ whole genome shotgun (WGS) entry which is preliminary data.</text>
</comment>
<keyword evidence="2" id="KW-0472">Membrane</keyword>
<protein>
    <submittedName>
        <fullName evidence="3">Uncharacterized protein</fullName>
    </submittedName>
</protein>
<accession>A0A439D5T2</accession>
<dbReference type="AlphaFoldDB" id="A0A439D5T2"/>
<proteinExistence type="predicted"/>
<dbReference type="PANTHER" id="PTHR35394:SF5">
    <property type="entry name" value="DUF3176 DOMAIN-CONTAINING PROTEIN"/>
    <property type="match status" value="1"/>
</dbReference>
<keyword evidence="2" id="KW-0812">Transmembrane</keyword>
<keyword evidence="4" id="KW-1185">Reference proteome</keyword>
<evidence type="ECO:0000256" key="1">
    <source>
        <dbReference type="SAM" id="MobiDB-lite"/>
    </source>
</evidence>
<evidence type="ECO:0000256" key="2">
    <source>
        <dbReference type="SAM" id="Phobius"/>
    </source>
</evidence>
<evidence type="ECO:0000313" key="4">
    <source>
        <dbReference type="Proteomes" id="UP000286045"/>
    </source>
</evidence>
<keyword evidence="2" id="KW-1133">Transmembrane helix</keyword>
<dbReference type="Proteomes" id="UP000286045">
    <property type="component" value="Unassembled WGS sequence"/>
</dbReference>
<dbReference type="EMBL" id="RYZI01000141">
    <property type="protein sequence ID" value="RWA09764.1"/>
    <property type="molecule type" value="Genomic_DNA"/>
</dbReference>
<name>A0A439D5T2_9PEZI</name>
<gene>
    <name evidence="3" type="ORF">EKO27_g5354</name>
</gene>
<evidence type="ECO:0000313" key="3">
    <source>
        <dbReference type="EMBL" id="RWA09764.1"/>
    </source>
</evidence>
<organism evidence="3 4">
    <name type="scientific">Xylaria grammica</name>
    <dbReference type="NCBI Taxonomy" id="363999"/>
    <lineage>
        <taxon>Eukaryota</taxon>
        <taxon>Fungi</taxon>
        <taxon>Dikarya</taxon>
        <taxon>Ascomycota</taxon>
        <taxon>Pezizomycotina</taxon>
        <taxon>Sordariomycetes</taxon>
        <taxon>Xylariomycetidae</taxon>
        <taxon>Xylariales</taxon>
        <taxon>Xylariaceae</taxon>
        <taxon>Xylaria</taxon>
    </lineage>
</organism>
<feature type="transmembrane region" description="Helical" evidence="2">
    <location>
        <begin position="56"/>
        <end position="76"/>
    </location>
</feature>
<sequence length="505" mass="55812">MAPNHHHEYEPFRQEPTPKPRDHGSYEMITRLENSPADNVAVIPQSKEPASWTLELATLALSILSFAYQVAILIWVMDKPYHEFWKVPLSINAVISILTTASKASQLHAVCEAIGQVKWIDFKAAPRLLGQFDLYDATSRGPQGAIQFIAQVKWGLATVGAFVVLSALAVDSFTQQIIELKSQDVITPDQSAVFGFTQDYDTGLDQTALNTYNTDIPSRDPGIQGAILRGIYNIQSPDEFKCAGACSWNTTYRSLGFSSTCKDIKETAEAKKACSTEGFTIFCNYTTPSNVSFSTEYVFTDSATTLLVAVNSTFLEDFTYHLNTDRRAPANFLQAAVFQSNSAERSNFNDPGIEAENITECALSFSLHEYSNITASGSQLNFVHETRKLEPGWLPPMGQRNVIFNESEIRLTDPPFIVNIYDFLSAIYFFQSNVFTSHIISGNAIQGKDTNRVGTGAAFVNNDVPTVFTALAKSMTDYLRSLSKGPNVKTGHGARVDSVVFVRIR</sequence>
<reference evidence="3 4" key="1">
    <citation type="submission" date="2018-12" db="EMBL/GenBank/DDBJ databases">
        <title>Draft genome sequence of Xylaria grammica IHI A82.</title>
        <authorList>
            <person name="Buettner E."/>
            <person name="Kellner H."/>
        </authorList>
    </citation>
    <scope>NUCLEOTIDE SEQUENCE [LARGE SCALE GENOMIC DNA]</scope>
    <source>
        <strain evidence="3 4">IHI A82</strain>
    </source>
</reference>
<dbReference type="Pfam" id="PF11374">
    <property type="entry name" value="DUF3176"/>
    <property type="match status" value="1"/>
</dbReference>
<dbReference type="STRING" id="363999.A0A439D5T2"/>
<dbReference type="InterPro" id="IPR021514">
    <property type="entry name" value="DUF3176"/>
</dbReference>
<feature type="region of interest" description="Disordered" evidence="1">
    <location>
        <begin position="1"/>
        <end position="25"/>
    </location>
</feature>
<dbReference type="PANTHER" id="PTHR35394">
    <property type="entry name" value="DUF3176 DOMAIN-CONTAINING PROTEIN"/>
    <property type="match status" value="1"/>
</dbReference>